<evidence type="ECO:0000256" key="2">
    <source>
        <dbReference type="ARBA" id="ARBA00023125"/>
    </source>
</evidence>
<keyword evidence="6" id="KW-1185">Reference proteome</keyword>
<dbReference type="AlphaFoldDB" id="A0A078KWK7"/>
<keyword evidence="1" id="KW-0805">Transcription regulation</keyword>
<dbReference type="InterPro" id="IPR018062">
    <property type="entry name" value="HTH_AraC-typ_CS"/>
</dbReference>
<dbReference type="Pfam" id="PF12833">
    <property type="entry name" value="HTH_18"/>
    <property type="match status" value="1"/>
</dbReference>
<dbReference type="PANTHER" id="PTHR40055:SF1">
    <property type="entry name" value="TRANSCRIPTIONAL REGULATOR YGIV-RELATED"/>
    <property type="match status" value="1"/>
</dbReference>
<dbReference type="Gene3D" id="1.10.10.60">
    <property type="entry name" value="Homeodomain-like"/>
    <property type="match status" value="2"/>
</dbReference>
<dbReference type="SUPFAM" id="SSF55136">
    <property type="entry name" value="Probable bacterial effector-binding domain"/>
    <property type="match status" value="1"/>
</dbReference>
<dbReference type="Pfam" id="PF06445">
    <property type="entry name" value="GyrI-like"/>
    <property type="match status" value="1"/>
</dbReference>
<dbReference type="InterPro" id="IPR050908">
    <property type="entry name" value="SmbC-like"/>
</dbReference>
<protein>
    <submittedName>
        <fullName evidence="5">Right origin-binding protein</fullName>
    </submittedName>
</protein>
<dbReference type="InterPro" id="IPR018060">
    <property type="entry name" value="HTH_AraC"/>
</dbReference>
<dbReference type="EMBL" id="CCSB01000001">
    <property type="protein sequence ID" value="CDZ76134.1"/>
    <property type="molecule type" value="Genomic_DNA"/>
</dbReference>
<dbReference type="Proteomes" id="UP000044071">
    <property type="component" value="Unassembled WGS sequence"/>
</dbReference>
<evidence type="ECO:0000256" key="1">
    <source>
        <dbReference type="ARBA" id="ARBA00023015"/>
    </source>
</evidence>
<dbReference type="RefSeq" id="WP_043872732.1">
    <property type="nucleotide sequence ID" value="NZ_CCVW01000001.1"/>
</dbReference>
<keyword evidence="2" id="KW-0238">DNA-binding</keyword>
<accession>A0A078KWK7</accession>
<dbReference type="OrthoDB" id="282744at2"/>
<organism evidence="5 6">
    <name type="scientific">Legionella massiliensis</name>
    <dbReference type="NCBI Taxonomy" id="1034943"/>
    <lineage>
        <taxon>Bacteria</taxon>
        <taxon>Pseudomonadati</taxon>
        <taxon>Pseudomonadota</taxon>
        <taxon>Gammaproteobacteria</taxon>
        <taxon>Legionellales</taxon>
        <taxon>Legionellaceae</taxon>
        <taxon>Legionella</taxon>
    </lineage>
</organism>
<dbReference type="InterPro" id="IPR020449">
    <property type="entry name" value="Tscrpt_reg_AraC-type_HTH"/>
</dbReference>
<dbReference type="InterPro" id="IPR011256">
    <property type="entry name" value="Reg_factor_effector_dom_sf"/>
</dbReference>
<evidence type="ECO:0000313" key="6">
    <source>
        <dbReference type="Proteomes" id="UP000044071"/>
    </source>
</evidence>
<dbReference type="InterPro" id="IPR009057">
    <property type="entry name" value="Homeodomain-like_sf"/>
</dbReference>
<dbReference type="SUPFAM" id="SSF46689">
    <property type="entry name" value="Homeodomain-like"/>
    <property type="match status" value="2"/>
</dbReference>
<gene>
    <name evidence="5" type="primary">rob</name>
    <name evidence="5" type="ORF">BN59_00400</name>
</gene>
<dbReference type="SMART" id="SM00342">
    <property type="entry name" value="HTH_ARAC"/>
    <property type="match status" value="1"/>
</dbReference>
<reference evidence="5 6" key="1">
    <citation type="submission" date="2014-06" db="EMBL/GenBank/DDBJ databases">
        <authorList>
            <person name="Urmite Genomes Urmite Genomes"/>
        </authorList>
    </citation>
    <scope>NUCLEOTIDE SEQUENCE [LARGE SCALE GENOMIC DNA]</scope>
</reference>
<name>A0A078KWK7_9GAMM</name>
<evidence type="ECO:0000313" key="5">
    <source>
        <dbReference type="EMBL" id="CDZ76134.1"/>
    </source>
</evidence>
<sequence>MNYERQLKKVIEFIGKHLDDKLTLAQLSDVACFSKYHFHRLFTAFTGLSLQQYIRWLRLKRAAHQLIVNKDTSIIEIAINAGFESHESFTRAFKQTCNLAPSEFRAQSSWQAWEQPPYCLPKQGEMTMNVTIKNIKARRLAVLEHRGDPQKVGDSVNRLISWAKAQTINLKPKAGEAFGFGYDDPQTTPPEEFRFDLGITVPEQLKLQGEIIEKRLPEGRYAVAIHKGSRNNMGETIYGLYRDWLPKSGEELGDLPCIFCYYNFDHEVAETELITECWLLLK</sequence>
<evidence type="ECO:0000256" key="3">
    <source>
        <dbReference type="ARBA" id="ARBA00023163"/>
    </source>
</evidence>
<dbReference type="Gene3D" id="3.20.80.10">
    <property type="entry name" value="Regulatory factor, effector binding domain"/>
    <property type="match status" value="1"/>
</dbReference>
<dbReference type="PROSITE" id="PS00041">
    <property type="entry name" value="HTH_ARAC_FAMILY_1"/>
    <property type="match status" value="1"/>
</dbReference>
<dbReference type="InterPro" id="IPR029442">
    <property type="entry name" value="GyrI-like"/>
</dbReference>
<dbReference type="PANTHER" id="PTHR40055">
    <property type="entry name" value="TRANSCRIPTIONAL REGULATOR YGIV-RELATED"/>
    <property type="match status" value="1"/>
</dbReference>
<dbReference type="SMART" id="SM00871">
    <property type="entry name" value="AraC_E_bind"/>
    <property type="match status" value="1"/>
</dbReference>
<dbReference type="PRINTS" id="PR00032">
    <property type="entry name" value="HTHARAC"/>
</dbReference>
<dbReference type="PROSITE" id="PS01124">
    <property type="entry name" value="HTH_ARAC_FAMILY_2"/>
    <property type="match status" value="1"/>
</dbReference>
<keyword evidence="3" id="KW-0804">Transcription</keyword>
<dbReference type="eggNOG" id="COG2207">
    <property type="taxonomic scope" value="Bacteria"/>
</dbReference>
<dbReference type="STRING" id="1034943.BN59_00400"/>
<dbReference type="eggNOG" id="COG3449">
    <property type="taxonomic scope" value="Bacteria"/>
</dbReference>
<evidence type="ECO:0000259" key="4">
    <source>
        <dbReference type="PROSITE" id="PS01124"/>
    </source>
</evidence>
<dbReference type="InterPro" id="IPR010499">
    <property type="entry name" value="AraC_E-bd"/>
</dbReference>
<dbReference type="GO" id="GO:0043565">
    <property type="term" value="F:sequence-specific DNA binding"/>
    <property type="evidence" value="ECO:0007669"/>
    <property type="project" value="InterPro"/>
</dbReference>
<proteinExistence type="predicted"/>
<feature type="domain" description="HTH araC/xylS-type" evidence="4">
    <location>
        <begin position="8"/>
        <end position="107"/>
    </location>
</feature>
<dbReference type="GO" id="GO:0003700">
    <property type="term" value="F:DNA-binding transcription factor activity"/>
    <property type="evidence" value="ECO:0007669"/>
    <property type="project" value="InterPro"/>
</dbReference>